<proteinExistence type="predicted"/>
<organism evidence="1 2">
    <name type="scientific">Scytonema millei VB511283</name>
    <dbReference type="NCBI Taxonomy" id="1245923"/>
    <lineage>
        <taxon>Bacteria</taxon>
        <taxon>Bacillati</taxon>
        <taxon>Cyanobacteriota</taxon>
        <taxon>Cyanophyceae</taxon>
        <taxon>Nostocales</taxon>
        <taxon>Scytonemataceae</taxon>
        <taxon>Scytonema</taxon>
    </lineage>
</organism>
<dbReference type="RefSeq" id="WP_039714120.1">
    <property type="nucleotide sequence ID" value="NZ_JTJC03000006.1"/>
</dbReference>
<evidence type="ECO:0000313" key="2">
    <source>
        <dbReference type="Proteomes" id="UP000031532"/>
    </source>
</evidence>
<dbReference type="AlphaFoldDB" id="A0A9X5E8G7"/>
<dbReference type="OrthoDB" id="190583at2"/>
<keyword evidence="2" id="KW-1185">Reference proteome</keyword>
<reference evidence="1 2" key="1">
    <citation type="journal article" date="2015" name="Genome Announc.">
        <title>Draft Genome Sequence of the Terrestrial Cyanobacterium Scytonema millei VB511283, Isolated from Eastern India.</title>
        <authorList>
            <person name="Sen D."/>
            <person name="Chandrababunaidu M.M."/>
            <person name="Singh D."/>
            <person name="Sanghi N."/>
            <person name="Ghorai A."/>
            <person name="Mishra G.P."/>
            <person name="Madduluri M."/>
            <person name="Adhikary S.P."/>
            <person name="Tripathy S."/>
        </authorList>
    </citation>
    <scope>NUCLEOTIDE SEQUENCE [LARGE SCALE GENOMIC DNA]</scope>
    <source>
        <strain evidence="1 2">VB511283</strain>
    </source>
</reference>
<sequence>MSDRTFFLKPFPSQTPAPQIEISGSVDRQFNRLSIQYQILGQLAELAIPAVTDSPTRKDELWQQTCLEFFLGIEGSPQYWEFNLSPTGDWNIYYFEDYRQGMQPEAAFTSLPFVVHNRPNYLLLNLELNLDKVVEIEQKIEIAIASVVQSKAGEMTYWALTHCGTQADFHLRDSFAIEL</sequence>
<comment type="caution">
    <text evidence="1">The sequence shown here is derived from an EMBL/GenBank/DDBJ whole genome shotgun (WGS) entry which is preliminary data.</text>
</comment>
<dbReference type="CDD" id="cd09627">
    <property type="entry name" value="DOMON_murB_like"/>
    <property type="match status" value="1"/>
</dbReference>
<name>A0A9X5E8G7_9CYAN</name>
<protein>
    <submittedName>
        <fullName evidence="1">DOMON-like domain-containing protein</fullName>
    </submittedName>
</protein>
<dbReference type="Proteomes" id="UP000031532">
    <property type="component" value="Unassembled WGS sequence"/>
</dbReference>
<accession>A0A9X5E8G7</accession>
<gene>
    <name evidence="1" type="ORF">QH73_0019705</name>
</gene>
<evidence type="ECO:0000313" key="1">
    <source>
        <dbReference type="EMBL" id="NHC36833.1"/>
    </source>
</evidence>
<dbReference type="EMBL" id="JTJC03000006">
    <property type="protein sequence ID" value="NHC36833.1"/>
    <property type="molecule type" value="Genomic_DNA"/>
</dbReference>
<dbReference type="Gene3D" id="2.60.40.1190">
    <property type="match status" value="1"/>
</dbReference>